<dbReference type="Pfam" id="PF13673">
    <property type="entry name" value="Acetyltransf_10"/>
    <property type="match status" value="1"/>
</dbReference>
<dbReference type="SUPFAM" id="SSF55729">
    <property type="entry name" value="Acyl-CoA N-acyltransferases (Nat)"/>
    <property type="match status" value="1"/>
</dbReference>
<dbReference type="STRING" id="319653.SAMN04487973_101251"/>
<sequence length="148" mass="17585">MFMWQIKKIDELSSLELYHLLKLRIDTFVVEQTRIYHELDDNDLIAYHLYYQDKTNSDVLAYARIFEVDDHVTFGRVVITKKLRGTGMGKQLIERILSLCQEKWPNKEIIIEAQAQVAGFYEKFGFKKSSEPFIFESTPHVEMKYRVN</sequence>
<dbReference type="Proteomes" id="UP000051749">
    <property type="component" value="Unassembled WGS sequence"/>
</dbReference>
<dbReference type="PROSITE" id="PS51186">
    <property type="entry name" value="GNAT"/>
    <property type="match status" value="1"/>
</dbReference>
<gene>
    <name evidence="2" type="ORF">IV87_GL001757</name>
</gene>
<comment type="caution">
    <text evidence="2">The sequence shown here is derived from an EMBL/GenBank/DDBJ whole genome shotgun (WGS) entry which is preliminary data.</text>
</comment>
<dbReference type="InterPro" id="IPR000182">
    <property type="entry name" value="GNAT_dom"/>
</dbReference>
<keyword evidence="2" id="KW-0808">Transferase</keyword>
<dbReference type="GO" id="GO:0004343">
    <property type="term" value="F:glucosamine 6-phosphate N-acetyltransferase activity"/>
    <property type="evidence" value="ECO:0007669"/>
    <property type="project" value="TreeGrafter"/>
</dbReference>
<dbReference type="PANTHER" id="PTHR13355">
    <property type="entry name" value="GLUCOSAMINE 6-PHOSPHATE N-ACETYLTRANSFERASE"/>
    <property type="match status" value="1"/>
</dbReference>
<feature type="domain" description="N-acetyltransferase" evidence="1">
    <location>
        <begin position="7"/>
        <end position="148"/>
    </location>
</feature>
<evidence type="ECO:0000313" key="2">
    <source>
        <dbReference type="EMBL" id="KRN83046.1"/>
    </source>
</evidence>
<reference evidence="2 3" key="1">
    <citation type="journal article" date="2015" name="Genome Announc.">
        <title>Expanding the biotechnology potential of lactobacilli through comparative genomics of 213 strains and associated genera.</title>
        <authorList>
            <person name="Sun Z."/>
            <person name="Harris H.M."/>
            <person name="McCann A."/>
            <person name="Guo C."/>
            <person name="Argimon S."/>
            <person name="Zhang W."/>
            <person name="Yang X."/>
            <person name="Jeffery I.B."/>
            <person name="Cooney J.C."/>
            <person name="Kagawa T.F."/>
            <person name="Liu W."/>
            <person name="Song Y."/>
            <person name="Salvetti E."/>
            <person name="Wrobel A."/>
            <person name="Rasinkangas P."/>
            <person name="Parkhill J."/>
            <person name="Rea M.C."/>
            <person name="O'Sullivan O."/>
            <person name="Ritari J."/>
            <person name="Douillard F.P."/>
            <person name="Paul Ross R."/>
            <person name="Yang R."/>
            <person name="Briner A.E."/>
            <person name="Felis G.E."/>
            <person name="de Vos W.M."/>
            <person name="Barrangou R."/>
            <person name="Klaenhammer T.R."/>
            <person name="Caufield P.W."/>
            <person name="Cui Y."/>
            <person name="Zhang H."/>
            <person name="O'Toole P.W."/>
        </authorList>
    </citation>
    <scope>NUCLEOTIDE SEQUENCE [LARGE SCALE GENOMIC DNA]</scope>
    <source>
        <strain evidence="2 3">DSM 22301</strain>
    </source>
</reference>
<proteinExistence type="predicted"/>
<dbReference type="InterPro" id="IPR016181">
    <property type="entry name" value="Acyl_CoA_acyltransferase"/>
</dbReference>
<name>A0A0R2K5B9_9LACO</name>
<dbReference type="PATRIC" id="fig|319653.3.peg.1788"/>
<evidence type="ECO:0000259" key="1">
    <source>
        <dbReference type="PROSITE" id="PS51186"/>
    </source>
</evidence>
<dbReference type="Gene3D" id="3.40.630.30">
    <property type="match status" value="1"/>
</dbReference>
<protein>
    <submittedName>
        <fullName evidence="2">Acetyltransferase</fullName>
    </submittedName>
</protein>
<dbReference type="EMBL" id="JQBY01000005">
    <property type="protein sequence ID" value="KRN83046.1"/>
    <property type="molecule type" value="Genomic_DNA"/>
</dbReference>
<organism evidence="2 3">
    <name type="scientific">Pediococcus ethanolidurans</name>
    <dbReference type="NCBI Taxonomy" id="319653"/>
    <lineage>
        <taxon>Bacteria</taxon>
        <taxon>Bacillati</taxon>
        <taxon>Bacillota</taxon>
        <taxon>Bacilli</taxon>
        <taxon>Lactobacillales</taxon>
        <taxon>Lactobacillaceae</taxon>
        <taxon>Pediococcus</taxon>
    </lineage>
</organism>
<evidence type="ECO:0000313" key="3">
    <source>
        <dbReference type="Proteomes" id="UP000051749"/>
    </source>
</evidence>
<dbReference type="PANTHER" id="PTHR13355:SF11">
    <property type="entry name" value="GLUCOSAMINE 6-PHOSPHATE N-ACETYLTRANSFERASE"/>
    <property type="match status" value="1"/>
</dbReference>
<dbReference type="InterPro" id="IPR039143">
    <property type="entry name" value="GNPNAT1-like"/>
</dbReference>
<dbReference type="AlphaFoldDB" id="A0A0R2K5B9"/>
<accession>A0A0R2K5B9</accession>